<protein>
    <submittedName>
        <fullName evidence="1">Uncharacterized protein</fullName>
    </submittedName>
</protein>
<accession>G9YTN4</accession>
<dbReference type="RefSeq" id="WP_007492970.1">
    <property type="nucleotide sequence ID" value="NZ_JH417807.1"/>
</dbReference>
<dbReference type="AlphaFoldDB" id="G9YTN4"/>
<dbReference type="PATRIC" id="fig|411475.3.peg.2497"/>
<reference evidence="1 2" key="1">
    <citation type="submission" date="2011-08" db="EMBL/GenBank/DDBJ databases">
        <authorList>
            <person name="Weinstock G."/>
            <person name="Sodergren E."/>
            <person name="Clifton S."/>
            <person name="Fulton L."/>
            <person name="Fulton B."/>
            <person name="Courtney L."/>
            <person name="Fronick C."/>
            <person name="Harrison M."/>
            <person name="Strong C."/>
            <person name="Farmer C."/>
            <person name="Delahaunty K."/>
            <person name="Markovic C."/>
            <person name="Hall O."/>
            <person name="Minx P."/>
            <person name="Tomlinson C."/>
            <person name="Mitreva M."/>
            <person name="Hou S."/>
            <person name="Chen J."/>
            <person name="Wollam A."/>
            <person name="Pepin K.H."/>
            <person name="Johnson M."/>
            <person name="Bhonagiri V."/>
            <person name="Zhang X."/>
            <person name="Suruliraj S."/>
            <person name="Warren W."/>
            <person name="Chinwalla A."/>
            <person name="Mardis E.R."/>
            <person name="Wilson R.K."/>
        </authorList>
    </citation>
    <scope>NUCLEOTIDE SEQUENCE [LARGE SCALE GENOMIC DNA]</scope>
    <source>
        <strain evidence="1 2">ATCC 29863</strain>
    </source>
</reference>
<comment type="caution">
    <text evidence="1">The sequence shown here is derived from an EMBL/GenBank/DDBJ whole genome shotgun (WGS) entry which is preliminary data.</text>
</comment>
<dbReference type="HOGENOM" id="CLU_2000532_0_0_9"/>
<name>G9YTN4_FLAPL</name>
<organism evidence="1 2">
    <name type="scientific">Flavonifractor plautii ATCC 29863</name>
    <dbReference type="NCBI Taxonomy" id="411475"/>
    <lineage>
        <taxon>Bacteria</taxon>
        <taxon>Bacillati</taxon>
        <taxon>Bacillota</taxon>
        <taxon>Clostridia</taxon>
        <taxon>Eubacteriales</taxon>
        <taxon>Oscillospiraceae</taxon>
        <taxon>Flavonifractor</taxon>
    </lineage>
</organism>
<evidence type="ECO:0000313" key="1">
    <source>
        <dbReference type="EMBL" id="EHM43992.1"/>
    </source>
</evidence>
<proteinExistence type="predicted"/>
<evidence type="ECO:0000313" key="2">
    <source>
        <dbReference type="Proteomes" id="UP000004459"/>
    </source>
</evidence>
<dbReference type="Proteomes" id="UP000004459">
    <property type="component" value="Unassembled WGS sequence"/>
</dbReference>
<dbReference type="GeneID" id="63973863"/>
<gene>
    <name evidence="1" type="ORF">HMPREF0372_02896</name>
</gene>
<dbReference type="EMBL" id="AGCK01000233">
    <property type="protein sequence ID" value="EHM43992.1"/>
    <property type="molecule type" value="Genomic_DNA"/>
</dbReference>
<sequence>MKHEYTGQMAQAFLGTPAVISQVEPMKRRRPKDGPETVSDDIGVMVRADGCVLAQISLPSGALGGLTQADVTERNLALDFIKAKLDGLVLEVRGGEFNKVEYRGTATGITILNPTPAPGNPGKS</sequence>